<dbReference type="RefSeq" id="WP_113956065.1">
    <property type="nucleotide sequence ID" value="NZ_QNRT01000020.1"/>
</dbReference>
<organism evidence="2 3">
    <name type="scientific">Arenicella xantha</name>
    <dbReference type="NCBI Taxonomy" id="644221"/>
    <lineage>
        <taxon>Bacteria</taxon>
        <taxon>Pseudomonadati</taxon>
        <taxon>Pseudomonadota</taxon>
        <taxon>Gammaproteobacteria</taxon>
        <taxon>Arenicellales</taxon>
        <taxon>Arenicellaceae</taxon>
        <taxon>Arenicella</taxon>
    </lineage>
</organism>
<comment type="caution">
    <text evidence="2">The sequence shown here is derived from an EMBL/GenBank/DDBJ whole genome shotgun (WGS) entry which is preliminary data.</text>
</comment>
<protein>
    <submittedName>
        <fullName evidence="2">Uncharacterized protein</fullName>
    </submittedName>
</protein>
<evidence type="ECO:0000313" key="2">
    <source>
        <dbReference type="EMBL" id="RBP45002.1"/>
    </source>
</evidence>
<feature type="transmembrane region" description="Helical" evidence="1">
    <location>
        <begin position="12"/>
        <end position="34"/>
    </location>
</feature>
<gene>
    <name evidence="2" type="ORF">DFR28_1202</name>
</gene>
<feature type="transmembrane region" description="Helical" evidence="1">
    <location>
        <begin position="40"/>
        <end position="65"/>
    </location>
</feature>
<dbReference type="Proteomes" id="UP000253083">
    <property type="component" value="Unassembled WGS sequence"/>
</dbReference>
<dbReference type="EMBL" id="QNRT01000020">
    <property type="protein sequence ID" value="RBP45002.1"/>
    <property type="molecule type" value="Genomic_DNA"/>
</dbReference>
<keyword evidence="1" id="KW-1133">Transmembrane helix</keyword>
<name>A0A395JE60_9GAMM</name>
<keyword evidence="1" id="KW-0472">Membrane</keyword>
<proteinExistence type="predicted"/>
<keyword evidence="1" id="KW-0812">Transmembrane</keyword>
<evidence type="ECO:0000313" key="3">
    <source>
        <dbReference type="Proteomes" id="UP000253083"/>
    </source>
</evidence>
<evidence type="ECO:0000256" key="1">
    <source>
        <dbReference type="SAM" id="Phobius"/>
    </source>
</evidence>
<sequence length="140" mass="15976">MKHISRGEFLRSTFLSVRWIIVSAAFALVTFSLLKGFTNITAYGWSAIAYITLIFLFFLIVVFLVENVVKKYKSKYGKVAQANIFALSVTFHMVVVGVSSGLAVRAFYRGGLESLGLWLVLLPIYFYHVFREFRLREMNG</sequence>
<dbReference type="AlphaFoldDB" id="A0A395JE60"/>
<feature type="transmembrane region" description="Helical" evidence="1">
    <location>
        <begin position="114"/>
        <end position="130"/>
    </location>
</feature>
<accession>A0A395JE60</accession>
<reference evidence="2 3" key="1">
    <citation type="submission" date="2018-06" db="EMBL/GenBank/DDBJ databases">
        <title>Genomic Encyclopedia of Type Strains, Phase IV (KMG-IV): sequencing the most valuable type-strain genomes for metagenomic binning, comparative biology and taxonomic classification.</title>
        <authorList>
            <person name="Goeker M."/>
        </authorList>
    </citation>
    <scope>NUCLEOTIDE SEQUENCE [LARGE SCALE GENOMIC DNA]</scope>
    <source>
        <strain evidence="2 3">DSM 24032</strain>
    </source>
</reference>
<feature type="transmembrane region" description="Helical" evidence="1">
    <location>
        <begin position="85"/>
        <end position="108"/>
    </location>
</feature>
<dbReference type="InParanoid" id="A0A395JE60"/>
<keyword evidence="3" id="KW-1185">Reference proteome</keyword>